<keyword evidence="1" id="KW-0812">Transmembrane</keyword>
<dbReference type="EMBL" id="LITT01000035">
    <property type="protein sequence ID" value="OAA84969.1"/>
    <property type="molecule type" value="Genomic_DNA"/>
</dbReference>
<keyword evidence="1" id="KW-1133">Transmembrane helix</keyword>
<dbReference type="RefSeq" id="WP_063556224.1">
    <property type="nucleotide sequence ID" value="NZ_LITT01000035.1"/>
</dbReference>
<accession>A0A168MP52</accession>
<evidence type="ECO:0000313" key="3">
    <source>
        <dbReference type="Proteomes" id="UP000077407"/>
    </source>
</evidence>
<protein>
    <submittedName>
        <fullName evidence="2">Uncharacterized protein</fullName>
    </submittedName>
</protein>
<evidence type="ECO:0000313" key="2">
    <source>
        <dbReference type="EMBL" id="OAA84969.1"/>
    </source>
</evidence>
<comment type="caution">
    <text evidence="2">The sequence shown here is derived from an EMBL/GenBank/DDBJ whole genome shotgun (WGS) entry which is preliminary data.</text>
</comment>
<dbReference type="PATRIC" id="fig|1538.10.peg.2775"/>
<reference evidence="2 3" key="1">
    <citation type="journal article" date="2015" name="Biotechnol. Bioeng.">
        <title>Genome sequence and phenotypic characterization of Caulobacter segnis.</title>
        <authorList>
            <person name="Patel S."/>
            <person name="Fletcher B."/>
            <person name="Scott D.C."/>
            <person name="Ely B."/>
        </authorList>
    </citation>
    <scope>NUCLEOTIDE SEQUENCE [LARGE SCALE GENOMIC DNA]</scope>
    <source>
        <strain evidence="2 3">ERI-2</strain>
    </source>
</reference>
<evidence type="ECO:0000256" key="1">
    <source>
        <dbReference type="SAM" id="Phobius"/>
    </source>
</evidence>
<proteinExistence type="predicted"/>
<keyword evidence="1" id="KW-0472">Membrane</keyword>
<dbReference type="AlphaFoldDB" id="A0A168MP52"/>
<feature type="transmembrane region" description="Helical" evidence="1">
    <location>
        <begin position="37"/>
        <end position="56"/>
    </location>
</feature>
<dbReference type="Proteomes" id="UP000077407">
    <property type="component" value="Unassembled WGS sequence"/>
</dbReference>
<name>A0A168MP52_9CLOT</name>
<gene>
    <name evidence="2" type="ORF">WY13_02887</name>
</gene>
<sequence length="136" mass="15162">MNEKKVKIQSVILWNTIVDVCILIMICIRFYTCSSNLVALVGDAVLIALVVLGYYIKNKMEVVDEFAKSAISKANGIAYKVLVICIVAIMLYAAYQNANAKIEGCLLAVSMVISFIVRLSIFYKLNKYGMDDYAKN</sequence>
<organism evidence="2 3">
    <name type="scientific">Clostridium ljungdahlii</name>
    <dbReference type="NCBI Taxonomy" id="1538"/>
    <lineage>
        <taxon>Bacteria</taxon>
        <taxon>Bacillati</taxon>
        <taxon>Bacillota</taxon>
        <taxon>Clostridia</taxon>
        <taxon>Eubacteriales</taxon>
        <taxon>Clostridiaceae</taxon>
        <taxon>Clostridium</taxon>
    </lineage>
</organism>
<feature type="transmembrane region" description="Helical" evidence="1">
    <location>
        <begin position="12"/>
        <end position="31"/>
    </location>
</feature>
<feature type="transmembrane region" description="Helical" evidence="1">
    <location>
        <begin position="77"/>
        <end position="95"/>
    </location>
</feature>
<feature type="transmembrane region" description="Helical" evidence="1">
    <location>
        <begin position="107"/>
        <end position="125"/>
    </location>
</feature>